<sequence>MGQRKRKYPGKDEAHMSTEEMFKKVIDKITDLEYAITFNDDTLEEMKKSFYDVRKENRQIKKENEKLRAEVQELKVEVSILKSKAVSVVLNADLQSRKKNVIILGAQSREEIVEVLNNLETNVVNEDIKVKPIPSKSTMKPFVVTFNSKATRNMVLLKRKAKGNLNSKNMNLNGLDRNIYINEDLPMETRRLLKKVNELKAEGYKFIWVKDGVVF</sequence>
<protein>
    <submittedName>
        <fullName evidence="2">Uncharacterized protein</fullName>
    </submittedName>
</protein>
<dbReference type="AlphaFoldDB" id="A0AAW1TQY9"/>
<keyword evidence="3" id="KW-1185">Reference proteome</keyword>
<evidence type="ECO:0000256" key="1">
    <source>
        <dbReference type="SAM" id="Coils"/>
    </source>
</evidence>
<gene>
    <name evidence="2" type="ORF">WA026_008040</name>
</gene>
<evidence type="ECO:0000313" key="2">
    <source>
        <dbReference type="EMBL" id="KAK9870482.1"/>
    </source>
</evidence>
<organism evidence="2 3">
    <name type="scientific">Henosepilachna vigintioctopunctata</name>
    <dbReference type="NCBI Taxonomy" id="420089"/>
    <lineage>
        <taxon>Eukaryota</taxon>
        <taxon>Metazoa</taxon>
        <taxon>Ecdysozoa</taxon>
        <taxon>Arthropoda</taxon>
        <taxon>Hexapoda</taxon>
        <taxon>Insecta</taxon>
        <taxon>Pterygota</taxon>
        <taxon>Neoptera</taxon>
        <taxon>Endopterygota</taxon>
        <taxon>Coleoptera</taxon>
        <taxon>Polyphaga</taxon>
        <taxon>Cucujiformia</taxon>
        <taxon>Coccinelloidea</taxon>
        <taxon>Coccinellidae</taxon>
        <taxon>Epilachninae</taxon>
        <taxon>Epilachnini</taxon>
        <taxon>Henosepilachna</taxon>
    </lineage>
</organism>
<keyword evidence="1" id="KW-0175">Coiled coil</keyword>
<dbReference type="Proteomes" id="UP001431783">
    <property type="component" value="Unassembled WGS sequence"/>
</dbReference>
<reference evidence="2 3" key="1">
    <citation type="submission" date="2023-03" db="EMBL/GenBank/DDBJ databases">
        <title>Genome insight into feeding habits of ladybird beetles.</title>
        <authorList>
            <person name="Li H.-S."/>
            <person name="Huang Y.-H."/>
            <person name="Pang H."/>
        </authorList>
    </citation>
    <scope>NUCLEOTIDE SEQUENCE [LARGE SCALE GENOMIC DNA]</scope>
    <source>
        <strain evidence="2">SYSU_2023b</strain>
        <tissue evidence="2">Whole body</tissue>
    </source>
</reference>
<accession>A0AAW1TQY9</accession>
<feature type="coiled-coil region" evidence="1">
    <location>
        <begin position="50"/>
        <end position="84"/>
    </location>
</feature>
<dbReference type="EMBL" id="JARQZJ010000003">
    <property type="protein sequence ID" value="KAK9870482.1"/>
    <property type="molecule type" value="Genomic_DNA"/>
</dbReference>
<evidence type="ECO:0000313" key="3">
    <source>
        <dbReference type="Proteomes" id="UP001431783"/>
    </source>
</evidence>
<comment type="caution">
    <text evidence="2">The sequence shown here is derived from an EMBL/GenBank/DDBJ whole genome shotgun (WGS) entry which is preliminary data.</text>
</comment>
<name>A0AAW1TQY9_9CUCU</name>
<proteinExistence type="predicted"/>